<keyword evidence="3 8" id="KW-0217">Developmental protein</keyword>
<comment type="subcellular location">
    <subcellularLocation>
        <location evidence="1 8">Secreted</location>
        <location evidence="1 8">Extracellular space</location>
        <location evidence="1 8">Extracellular matrix</location>
    </subcellularLocation>
</comment>
<dbReference type="OrthoDB" id="5945655at2759"/>
<protein>
    <recommendedName>
        <fullName evidence="8">Protein Wnt</fullName>
    </recommendedName>
</protein>
<keyword evidence="5" id="KW-0272">Extracellular matrix</keyword>
<dbReference type="GO" id="GO:0060070">
    <property type="term" value="P:canonical Wnt signaling pathway"/>
    <property type="evidence" value="ECO:0007669"/>
    <property type="project" value="TreeGrafter"/>
</dbReference>
<dbReference type="Proteomes" id="UP000887567">
    <property type="component" value="Unplaced"/>
</dbReference>
<keyword evidence="7" id="KW-1015">Disulfide bond</keyword>
<evidence type="ECO:0000313" key="9">
    <source>
        <dbReference type="EnsemblMetazoa" id="XP_028514332.1"/>
    </source>
</evidence>
<dbReference type="PANTHER" id="PTHR12027">
    <property type="entry name" value="WNT RELATED"/>
    <property type="match status" value="1"/>
</dbReference>
<dbReference type="GO" id="GO:0045165">
    <property type="term" value="P:cell fate commitment"/>
    <property type="evidence" value="ECO:0007669"/>
    <property type="project" value="TreeGrafter"/>
</dbReference>
<dbReference type="Pfam" id="PF00110">
    <property type="entry name" value="wnt"/>
    <property type="match status" value="1"/>
</dbReference>
<dbReference type="Gene3D" id="3.30.2460.20">
    <property type="match status" value="1"/>
</dbReference>
<reference evidence="9" key="1">
    <citation type="submission" date="2022-11" db="UniProtKB">
        <authorList>
            <consortium name="EnsemblMetazoa"/>
        </authorList>
    </citation>
    <scope>IDENTIFICATION</scope>
</reference>
<keyword evidence="10" id="KW-1185">Reference proteome</keyword>
<evidence type="ECO:0000256" key="2">
    <source>
        <dbReference type="ARBA" id="ARBA00005683"/>
    </source>
</evidence>
<dbReference type="EnsemblMetazoa" id="XM_028658531.1">
    <property type="protein sequence ID" value="XP_028514332.1"/>
    <property type="gene ID" value="LOC110237100"/>
</dbReference>
<dbReference type="SMART" id="SM00097">
    <property type="entry name" value="WNT1"/>
    <property type="match status" value="1"/>
</dbReference>
<dbReference type="GO" id="GO:0005109">
    <property type="term" value="F:frizzled binding"/>
    <property type="evidence" value="ECO:0007669"/>
    <property type="project" value="TreeGrafter"/>
</dbReference>
<evidence type="ECO:0000256" key="6">
    <source>
        <dbReference type="ARBA" id="ARBA00022687"/>
    </source>
</evidence>
<dbReference type="GeneID" id="110237100"/>
<dbReference type="InterPro" id="IPR005817">
    <property type="entry name" value="Wnt"/>
</dbReference>
<proteinExistence type="inferred from homology"/>
<comment type="similarity">
    <text evidence="2 8">Belongs to the Wnt family.</text>
</comment>
<dbReference type="PRINTS" id="PR01349">
    <property type="entry name" value="WNTPROTEIN"/>
</dbReference>
<dbReference type="GO" id="GO:0030182">
    <property type="term" value="P:neuron differentiation"/>
    <property type="evidence" value="ECO:0007669"/>
    <property type="project" value="TreeGrafter"/>
</dbReference>
<keyword evidence="4" id="KW-0964">Secreted</keyword>
<dbReference type="GO" id="GO:0005125">
    <property type="term" value="F:cytokine activity"/>
    <property type="evidence" value="ECO:0007669"/>
    <property type="project" value="TreeGrafter"/>
</dbReference>
<evidence type="ECO:0000256" key="8">
    <source>
        <dbReference type="RuleBase" id="RU003500"/>
    </source>
</evidence>
<evidence type="ECO:0000256" key="3">
    <source>
        <dbReference type="ARBA" id="ARBA00022473"/>
    </source>
</evidence>
<dbReference type="CDD" id="cd13113">
    <property type="entry name" value="Wnt"/>
    <property type="match status" value="1"/>
</dbReference>
<evidence type="ECO:0000256" key="7">
    <source>
        <dbReference type="ARBA" id="ARBA00023157"/>
    </source>
</evidence>
<evidence type="ECO:0000313" key="10">
    <source>
        <dbReference type="Proteomes" id="UP000887567"/>
    </source>
</evidence>
<accession>A0A913YIJ2</accession>
<dbReference type="PANTHER" id="PTHR12027:SF81">
    <property type="entry name" value="WNT INHIBITOR OF DORSAL PROTEIN"/>
    <property type="match status" value="1"/>
</dbReference>
<dbReference type="RefSeq" id="XP_028514332.1">
    <property type="nucleotide sequence ID" value="XM_028658531.1"/>
</dbReference>
<comment type="function">
    <text evidence="8">Ligand for members of the frizzled family of seven transmembrane receptors.</text>
</comment>
<evidence type="ECO:0000256" key="4">
    <source>
        <dbReference type="ARBA" id="ARBA00022525"/>
    </source>
</evidence>
<sequence length="288" mass="32656">MESVRQGAKLGLSECKNQFMTEKWNCSVSFRNKRLTEMPIFVQSSLPLANRETAFVHSISAAGVTYRLTEDCRRGKFENCDCVQNKKSKKDWGGCNDNVRFGDILARHFLDALEKNKKARSAMNLHNNQVGRKAVKATLKKECKCHGVCGSCSTKTCWKQLANFREVGKYLKEKYLKAKAVLIKNSKLMQKVSLVPVPKKERSLVFIDSSPDYCRFNAITGSLGVLGRVCYSDDPNYNRCNDICTSCGYKLKKKLIVRSVKCDCKFVWCCSVQCKKCMKLAAMTTCHR</sequence>
<name>A0A913YIJ2_EXADI</name>
<dbReference type="OMA" id="FMHLEVF"/>
<dbReference type="GO" id="GO:0005615">
    <property type="term" value="C:extracellular space"/>
    <property type="evidence" value="ECO:0007669"/>
    <property type="project" value="TreeGrafter"/>
</dbReference>
<organism evidence="9 10">
    <name type="scientific">Exaiptasia diaphana</name>
    <name type="common">Tropical sea anemone</name>
    <name type="synonym">Aiptasia pulchella</name>
    <dbReference type="NCBI Taxonomy" id="2652724"/>
    <lineage>
        <taxon>Eukaryota</taxon>
        <taxon>Metazoa</taxon>
        <taxon>Cnidaria</taxon>
        <taxon>Anthozoa</taxon>
        <taxon>Hexacorallia</taxon>
        <taxon>Actiniaria</taxon>
        <taxon>Aiptasiidae</taxon>
        <taxon>Exaiptasia</taxon>
    </lineage>
</organism>
<dbReference type="AlphaFoldDB" id="A0A913YIJ2"/>
<evidence type="ECO:0000256" key="5">
    <source>
        <dbReference type="ARBA" id="ARBA00022530"/>
    </source>
</evidence>
<evidence type="ECO:0000256" key="1">
    <source>
        <dbReference type="ARBA" id="ARBA00004498"/>
    </source>
</evidence>
<keyword evidence="6 8" id="KW-0879">Wnt signaling pathway</keyword>
<dbReference type="InterPro" id="IPR043158">
    <property type="entry name" value="Wnt_C"/>
</dbReference>